<dbReference type="InterPro" id="IPR046947">
    <property type="entry name" value="LytR-like"/>
</dbReference>
<reference evidence="3" key="1">
    <citation type="submission" date="2016-09" db="EMBL/GenBank/DDBJ databases">
        <title>Draft genome sequence of a novel species of the family Streptococcaceae isolated from flowers.</title>
        <authorList>
            <person name="Chuah L.-O."/>
            <person name="Yap K.-P."/>
            <person name="Thong K.L."/>
            <person name="Liong M.T."/>
            <person name="Ahmad R."/>
            <person name="Rusul G."/>
        </authorList>
    </citation>
    <scope>NUCLEOTIDE SEQUENCE [LARGE SCALE GENOMIC DNA]</scope>
    <source>
        <strain evidence="3">DF1</strain>
    </source>
</reference>
<dbReference type="EMBL" id="MKIR01000012">
    <property type="protein sequence ID" value="OFI49305.1"/>
    <property type="molecule type" value="Genomic_DNA"/>
</dbReference>
<dbReference type="Proteomes" id="UP000178622">
    <property type="component" value="Unassembled WGS sequence"/>
</dbReference>
<comment type="caution">
    <text evidence="2">The sequence shown here is derived from an EMBL/GenBank/DDBJ whole genome shotgun (WGS) entry which is preliminary data.</text>
</comment>
<evidence type="ECO:0000313" key="2">
    <source>
        <dbReference type="EMBL" id="OFI49305.1"/>
    </source>
</evidence>
<keyword evidence="3" id="KW-1185">Reference proteome</keyword>
<dbReference type="GO" id="GO:0000156">
    <property type="term" value="F:phosphorelay response regulator activity"/>
    <property type="evidence" value="ECO:0007669"/>
    <property type="project" value="InterPro"/>
</dbReference>
<dbReference type="OrthoDB" id="2136316at2"/>
<dbReference type="PROSITE" id="PS50930">
    <property type="entry name" value="HTH_LYTTR"/>
    <property type="match status" value="1"/>
</dbReference>
<sequence>MDIKYRENPKLAENEIKVIIEASELDKDVMKLMSDIENLGSKRSILAINTEDRLEMLSYNQIILIEVFTNQIIIQSVDKIYETKGQLKTIYNQLPKSTFIQISKNTIINIDHLDYLEAAFSGNMTAFLTNKVKTNVSRKYLPDLKKLIGL</sequence>
<accession>A0A1E8GM25</accession>
<proteinExistence type="predicted"/>
<organism evidence="2 3">
    <name type="scientific">Floricoccus tropicus</name>
    <dbReference type="NCBI Taxonomy" id="1859473"/>
    <lineage>
        <taxon>Bacteria</taxon>
        <taxon>Bacillati</taxon>
        <taxon>Bacillota</taxon>
        <taxon>Bacilli</taxon>
        <taxon>Lactobacillales</taxon>
        <taxon>Streptococcaceae</taxon>
        <taxon>Floricoccus</taxon>
    </lineage>
</organism>
<dbReference type="InterPro" id="IPR007492">
    <property type="entry name" value="LytTR_DNA-bd_dom"/>
</dbReference>
<dbReference type="PANTHER" id="PTHR37299">
    <property type="entry name" value="TRANSCRIPTIONAL REGULATOR-RELATED"/>
    <property type="match status" value="1"/>
</dbReference>
<dbReference type="Gene3D" id="2.40.50.1020">
    <property type="entry name" value="LytTr DNA-binding domain"/>
    <property type="match status" value="1"/>
</dbReference>
<dbReference type="AlphaFoldDB" id="A0A1E8GM25"/>
<evidence type="ECO:0000313" key="3">
    <source>
        <dbReference type="Proteomes" id="UP000178622"/>
    </source>
</evidence>
<dbReference type="PANTHER" id="PTHR37299:SF4">
    <property type="entry name" value="TRANSCRIPTIONAL REGULATOR"/>
    <property type="match status" value="1"/>
</dbReference>
<dbReference type="SMART" id="SM00850">
    <property type="entry name" value="LytTR"/>
    <property type="match status" value="1"/>
</dbReference>
<dbReference type="STRING" id="1859473.BG261_01615"/>
<protein>
    <recommendedName>
        <fullName evidence="1">HTH LytTR-type domain-containing protein</fullName>
    </recommendedName>
</protein>
<dbReference type="Pfam" id="PF04397">
    <property type="entry name" value="LytTR"/>
    <property type="match status" value="1"/>
</dbReference>
<dbReference type="RefSeq" id="WP_070787073.1">
    <property type="nucleotide sequence ID" value="NZ_MKIR01000012.1"/>
</dbReference>
<gene>
    <name evidence="2" type="ORF">BG261_01615</name>
</gene>
<feature type="domain" description="HTH LytTR-type" evidence="1">
    <location>
        <begin position="46"/>
        <end position="150"/>
    </location>
</feature>
<name>A0A1E8GM25_9LACT</name>
<evidence type="ECO:0000259" key="1">
    <source>
        <dbReference type="PROSITE" id="PS50930"/>
    </source>
</evidence>
<dbReference type="GO" id="GO:0003677">
    <property type="term" value="F:DNA binding"/>
    <property type="evidence" value="ECO:0007669"/>
    <property type="project" value="InterPro"/>
</dbReference>